<gene>
    <name evidence="1" type="ORF">HWQ67_12545</name>
</gene>
<name>A0ABS6S1Y2_9BACT</name>
<sequence length="191" mass="21841">MRESVFQREVINSIKTLGGVAYKFPDAVRGEVDDGEGGKKQRFIPPKPFDIIACIGGESIAIECKMIKEVKAFPLKAFCSAKEAEKGVYYIEWNQIKRLLEHELTGDGKSYVFLNVRKTEVGNRKNVLIILSIWEIIGELERGAKSLPKTMIESLMEERGIHGAKGEFNLEKWRVQNERFEQVDWSREVYG</sequence>
<evidence type="ECO:0000313" key="2">
    <source>
        <dbReference type="Proteomes" id="UP001196980"/>
    </source>
</evidence>
<dbReference type="Proteomes" id="UP001196980">
    <property type="component" value="Unassembled WGS sequence"/>
</dbReference>
<organism evidence="1 2">
    <name type="scientific">Candidatus Magnetobacterium casense</name>
    <dbReference type="NCBI Taxonomy" id="1455061"/>
    <lineage>
        <taxon>Bacteria</taxon>
        <taxon>Pseudomonadati</taxon>
        <taxon>Nitrospirota</taxon>
        <taxon>Thermodesulfovibrionia</taxon>
        <taxon>Thermodesulfovibrionales</taxon>
        <taxon>Candidatus Magnetobacteriaceae</taxon>
        <taxon>Candidatus Magnetobacterium</taxon>
    </lineage>
</organism>
<comment type="caution">
    <text evidence="1">The sequence shown here is derived from an EMBL/GenBank/DDBJ whole genome shotgun (WGS) entry which is preliminary data.</text>
</comment>
<keyword evidence="2" id="KW-1185">Reference proteome</keyword>
<evidence type="ECO:0000313" key="1">
    <source>
        <dbReference type="EMBL" id="MBV6342414.1"/>
    </source>
</evidence>
<accession>A0ABS6S1Y2</accession>
<reference evidence="1 2" key="1">
    <citation type="journal article" date="2020" name="J Geophys Res Biogeosci">
        <title>Magnetotaxis as an Adaptation to Enable Bacterial Shuttling of Microbial Sulfur and Sulfur Cycling Across Aquatic Oxic#Anoxic Interfaces.</title>
        <authorList>
            <person name="Li J."/>
            <person name="Liu P."/>
            <person name="Wang J."/>
            <person name="Roberts A.P."/>
            <person name="Pan Y."/>
        </authorList>
    </citation>
    <scope>NUCLEOTIDE SEQUENCE [LARGE SCALE GENOMIC DNA]</scope>
    <source>
        <strain evidence="1 2">MYR-1_YQ</strain>
    </source>
</reference>
<evidence type="ECO:0008006" key="3">
    <source>
        <dbReference type="Google" id="ProtNLM"/>
    </source>
</evidence>
<dbReference type="EMBL" id="JABXWD010000254">
    <property type="protein sequence ID" value="MBV6342414.1"/>
    <property type="molecule type" value="Genomic_DNA"/>
</dbReference>
<dbReference type="RefSeq" id="WP_218253033.1">
    <property type="nucleotide sequence ID" value="NZ_JABXWD010000254.1"/>
</dbReference>
<proteinExistence type="predicted"/>
<protein>
    <recommendedName>
        <fullName evidence="3">Holliday junction resolvase</fullName>
    </recommendedName>
</protein>